<keyword evidence="5" id="KW-1133">Transmembrane helix</keyword>
<dbReference type="AlphaFoldDB" id="A0A9W9ZSF0"/>
<keyword evidence="4" id="KW-0812">Transmembrane</keyword>
<dbReference type="GO" id="GO:0017095">
    <property type="term" value="F:heparan sulfate 6-sulfotransferase activity"/>
    <property type="evidence" value="ECO:0007669"/>
    <property type="project" value="TreeGrafter"/>
</dbReference>
<evidence type="ECO:0000256" key="3">
    <source>
        <dbReference type="ARBA" id="ARBA00022679"/>
    </source>
</evidence>
<accession>A0A9W9ZSF0</accession>
<keyword evidence="10" id="KW-1185">Reference proteome</keyword>
<evidence type="ECO:0000313" key="9">
    <source>
        <dbReference type="EMBL" id="KAJ7385134.1"/>
    </source>
</evidence>
<dbReference type="Gene3D" id="3.40.50.300">
    <property type="entry name" value="P-loop containing nucleotide triphosphate hydrolases"/>
    <property type="match status" value="1"/>
</dbReference>
<dbReference type="Pfam" id="PF03567">
    <property type="entry name" value="Sulfotransfer_2"/>
    <property type="match status" value="1"/>
</dbReference>
<comment type="caution">
    <text evidence="9">The sequence shown here is derived from an EMBL/GenBank/DDBJ whole genome shotgun (WGS) entry which is preliminary data.</text>
</comment>
<dbReference type="Proteomes" id="UP001163046">
    <property type="component" value="Unassembled WGS sequence"/>
</dbReference>
<keyword evidence="7" id="KW-0325">Glycoprotein</keyword>
<keyword evidence="8" id="KW-0735">Signal-anchor</keyword>
<dbReference type="OrthoDB" id="406981at2759"/>
<evidence type="ECO:0000256" key="8">
    <source>
        <dbReference type="RuleBase" id="RU364122"/>
    </source>
</evidence>
<evidence type="ECO:0000256" key="6">
    <source>
        <dbReference type="ARBA" id="ARBA00023136"/>
    </source>
</evidence>
<keyword evidence="6 8" id="KW-0472">Membrane</keyword>
<name>A0A9W9ZSF0_9CNID</name>
<protein>
    <recommendedName>
        <fullName evidence="8">Heparan-sulfate 6-O-sulfotransferase</fullName>
        <ecNumber evidence="8">2.8.2.-</ecNumber>
    </recommendedName>
</protein>
<dbReference type="PANTHER" id="PTHR12812">
    <property type="entry name" value="HEPARAN SULFATE 6-O-SULFOTRANSFERASE 3"/>
    <property type="match status" value="1"/>
</dbReference>
<dbReference type="InterPro" id="IPR027417">
    <property type="entry name" value="P-loop_NTPase"/>
</dbReference>
<proteinExistence type="inferred from homology"/>
<sequence length="354" mass="40427">MRCGGLNLKTVFAAVLLATTASVVLMAFKVHLGRLFAIREIGIVNETEMDTTMRVHKFDMRGNDVMVFLHVQKTGGSKFGSQLVSNLDVERPCHCSKKRSRNLLSKATKRTPKYKRVCHCFRPRSSKIWLFSRLHLGWPCGVHADWTEHQECVPKYMNKREGKNKRRTFVYITIIREPIARFLSEFSFVLNIGEMWRAATLRCNGRSPTYAELPACFERGNLSDVTLDEFLGCPWNLAFNRQTRMLADLRLVNCYNTTGMSPSKRGKLMLESAMKNLQEMPFFGLTEFQEASQYLFERTFGLKFAAPFTQLSDSQTRAGNALLKLNSSVLGQIKALNSLDIELYKFAKNLFLSA</sequence>
<evidence type="ECO:0000256" key="1">
    <source>
        <dbReference type="ARBA" id="ARBA00004167"/>
    </source>
</evidence>
<comment type="subcellular location">
    <subcellularLocation>
        <location evidence="1">Membrane</location>
        <topology evidence="1">Single-pass membrane protein</topology>
    </subcellularLocation>
    <subcellularLocation>
        <location evidence="8">Membrane</location>
        <topology evidence="8">Single-pass type II membrane protein</topology>
    </subcellularLocation>
</comment>
<evidence type="ECO:0000313" key="10">
    <source>
        <dbReference type="Proteomes" id="UP001163046"/>
    </source>
</evidence>
<gene>
    <name evidence="9" type="primary">HS6ST1</name>
    <name evidence="9" type="ORF">OS493_017505</name>
</gene>
<dbReference type="SUPFAM" id="SSF52540">
    <property type="entry name" value="P-loop containing nucleoside triphosphate hydrolases"/>
    <property type="match status" value="1"/>
</dbReference>
<comment type="catalytic activity">
    <reaction evidence="8">
        <text>alpha-D-glucosaminyl-[heparan sulfate](n) + 3'-phosphoadenylyl sulfate = 6-sulfo-alpha-D-glucosaminyl-[heparan sulfate](n) + adenosine 3',5'-bisphosphate + H(+)</text>
        <dbReference type="Rhea" id="RHEA:56604"/>
        <dbReference type="Rhea" id="RHEA-COMP:9830"/>
        <dbReference type="Rhea" id="RHEA-COMP:14621"/>
        <dbReference type="ChEBI" id="CHEBI:15378"/>
        <dbReference type="ChEBI" id="CHEBI:58339"/>
        <dbReference type="ChEBI" id="CHEBI:58343"/>
        <dbReference type="ChEBI" id="CHEBI:58388"/>
        <dbReference type="ChEBI" id="CHEBI:140604"/>
    </reaction>
</comment>
<organism evidence="9 10">
    <name type="scientific">Desmophyllum pertusum</name>
    <dbReference type="NCBI Taxonomy" id="174260"/>
    <lineage>
        <taxon>Eukaryota</taxon>
        <taxon>Metazoa</taxon>
        <taxon>Cnidaria</taxon>
        <taxon>Anthozoa</taxon>
        <taxon>Hexacorallia</taxon>
        <taxon>Scleractinia</taxon>
        <taxon>Caryophylliina</taxon>
        <taxon>Caryophylliidae</taxon>
        <taxon>Desmophyllum</taxon>
    </lineage>
</organism>
<dbReference type="GO" id="GO:0016020">
    <property type="term" value="C:membrane"/>
    <property type="evidence" value="ECO:0007669"/>
    <property type="project" value="UniProtKB-SubCell"/>
</dbReference>
<comment type="function">
    <text evidence="8">6-O-sulfation enzyme which catalyzes the transfer of sulfate from 3'-phosphoadenosine 5'-phosphosulfate (PAPS) to position 6 of the N-sulfoglucosamine residue (GlcNS) of heparan sulfate.</text>
</comment>
<reference evidence="9" key="1">
    <citation type="submission" date="2023-01" db="EMBL/GenBank/DDBJ databases">
        <title>Genome assembly of the deep-sea coral Lophelia pertusa.</title>
        <authorList>
            <person name="Herrera S."/>
            <person name="Cordes E."/>
        </authorList>
    </citation>
    <scope>NUCLEOTIDE SEQUENCE</scope>
    <source>
        <strain evidence="9">USNM1676648</strain>
        <tissue evidence="9">Polyp</tissue>
    </source>
</reference>
<dbReference type="EMBL" id="MU825882">
    <property type="protein sequence ID" value="KAJ7385134.1"/>
    <property type="molecule type" value="Genomic_DNA"/>
</dbReference>
<dbReference type="PANTHER" id="PTHR12812:SF0">
    <property type="entry name" value="HEPARAN-SULFATE 6-O-SULFOTRANSFERASE"/>
    <property type="match status" value="1"/>
</dbReference>
<keyword evidence="3 8" id="KW-0808">Transferase</keyword>
<evidence type="ECO:0000256" key="4">
    <source>
        <dbReference type="ARBA" id="ARBA00022692"/>
    </source>
</evidence>
<evidence type="ECO:0000256" key="5">
    <source>
        <dbReference type="ARBA" id="ARBA00022989"/>
    </source>
</evidence>
<evidence type="ECO:0000256" key="7">
    <source>
        <dbReference type="ARBA" id="ARBA00023180"/>
    </source>
</evidence>
<comment type="similarity">
    <text evidence="2 8">Belongs to the sulfotransferase 6 family.</text>
</comment>
<dbReference type="EC" id="2.8.2.-" evidence="8"/>
<dbReference type="InterPro" id="IPR010635">
    <property type="entry name" value="Heparan_SO4-6-sulfoTrfase"/>
</dbReference>
<evidence type="ECO:0000256" key="2">
    <source>
        <dbReference type="ARBA" id="ARBA00010109"/>
    </source>
</evidence>
<dbReference type="InterPro" id="IPR005331">
    <property type="entry name" value="Sulfotransferase"/>
</dbReference>